<gene>
    <name evidence="2" type="ORF">HID58_065771</name>
</gene>
<keyword evidence="1" id="KW-0812">Transmembrane</keyword>
<feature type="transmembrane region" description="Helical" evidence="1">
    <location>
        <begin position="20"/>
        <end position="40"/>
    </location>
</feature>
<proteinExistence type="predicted"/>
<keyword evidence="3" id="KW-1185">Reference proteome</keyword>
<reference evidence="2 3" key="1">
    <citation type="submission" date="2021-05" db="EMBL/GenBank/DDBJ databases">
        <title>Genome Assembly of Synthetic Allotetraploid Brassica napus Reveals Homoeologous Exchanges between Subgenomes.</title>
        <authorList>
            <person name="Davis J.T."/>
        </authorList>
    </citation>
    <scope>NUCLEOTIDE SEQUENCE [LARGE SCALE GENOMIC DNA]</scope>
    <source>
        <strain evidence="3">cv. Da-Ae</strain>
        <tissue evidence="2">Seedling</tissue>
    </source>
</reference>
<keyword evidence="1" id="KW-0472">Membrane</keyword>
<accession>A0ABQ7ZE89</accession>
<evidence type="ECO:0000256" key="1">
    <source>
        <dbReference type="SAM" id="Phobius"/>
    </source>
</evidence>
<protein>
    <submittedName>
        <fullName evidence="2">Uncharacterized protein</fullName>
    </submittedName>
</protein>
<sequence length="61" mass="7320">MEPTLLSLSYWYGSGHEKRDLWMMLMFLVFAIAMRMPCLYSRCTVRIRMEMEFCTLVSMLV</sequence>
<dbReference type="PANTHER" id="PTHR36714:SF6">
    <property type="entry name" value="TRANSMEMBRANE PROTEIN"/>
    <property type="match status" value="1"/>
</dbReference>
<comment type="caution">
    <text evidence="2">The sequence shown here is derived from an EMBL/GenBank/DDBJ whole genome shotgun (WGS) entry which is preliminary data.</text>
</comment>
<dbReference type="EMBL" id="JAGKQM010000015">
    <property type="protein sequence ID" value="KAH0878377.1"/>
    <property type="molecule type" value="Genomic_DNA"/>
</dbReference>
<dbReference type="PANTHER" id="PTHR36714">
    <property type="entry name" value="T23E23.1"/>
    <property type="match status" value="1"/>
</dbReference>
<name>A0ABQ7ZE89_BRANA</name>
<organism evidence="2 3">
    <name type="scientific">Brassica napus</name>
    <name type="common">Rape</name>
    <dbReference type="NCBI Taxonomy" id="3708"/>
    <lineage>
        <taxon>Eukaryota</taxon>
        <taxon>Viridiplantae</taxon>
        <taxon>Streptophyta</taxon>
        <taxon>Embryophyta</taxon>
        <taxon>Tracheophyta</taxon>
        <taxon>Spermatophyta</taxon>
        <taxon>Magnoliopsida</taxon>
        <taxon>eudicotyledons</taxon>
        <taxon>Gunneridae</taxon>
        <taxon>Pentapetalae</taxon>
        <taxon>rosids</taxon>
        <taxon>malvids</taxon>
        <taxon>Brassicales</taxon>
        <taxon>Brassicaceae</taxon>
        <taxon>Brassiceae</taxon>
        <taxon>Brassica</taxon>
    </lineage>
</organism>
<keyword evidence="1" id="KW-1133">Transmembrane helix</keyword>
<evidence type="ECO:0000313" key="2">
    <source>
        <dbReference type="EMBL" id="KAH0878377.1"/>
    </source>
</evidence>
<dbReference type="Proteomes" id="UP000824890">
    <property type="component" value="Unassembled WGS sequence"/>
</dbReference>
<evidence type="ECO:0000313" key="3">
    <source>
        <dbReference type="Proteomes" id="UP000824890"/>
    </source>
</evidence>